<dbReference type="Proteomes" id="UP000636709">
    <property type="component" value="Unassembled WGS sequence"/>
</dbReference>
<sequence>MSEDDETTRSATLVSPLENDDLVANSLRLLPALPSSLLHVSLVCKRWYRLVSSHHFLRQFRAHHRNPPLVGFFSMEWKRIIFTPMLDPPDRIPASRFSLQVLPCSTLLSCPHGRVLIYNQLHKQRLLVWEPVTGELCRVSMPPSFHPTMIVVHAAVVCASTEQGHIHGSCHSDPFQVVMVASDREQFYAFAYSSQAGAWGNNSLSVKLLPYMKEDDCGISRRSTLGNSICFFLAGEKAAAIVEFDWARQTLAFLDPPSEVSQQLNLLDFHDERCQCLVKSSDSGGLILIVVKLFTVHIWERTFNADGVAKWMLWKNTTDLNNLFSLRMVPEDLTAVPLSILGLDEGGNVLVKQKESRAIFLVDLESSKFKKLSGTCPVINDGHPFSTFYTPGKYHTCILQLEQKRIYLISRLLVYRMAFISEKMINKNFEFELFRSFRCRTDY</sequence>
<comment type="caution">
    <text evidence="3">The sequence shown here is derived from an EMBL/GenBank/DDBJ whole genome shotgun (WGS) entry which is preliminary data.</text>
</comment>
<keyword evidence="4" id="KW-1185">Reference proteome</keyword>
<organism evidence="3 4">
    <name type="scientific">Digitaria exilis</name>
    <dbReference type="NCBI Taxonomy" id="1010633"/>
    <lineage>
        <taxon>Eukaryota</taxon>
        <taxon>Viridiplantae</taxon>
        <taxon>Streptophyta</taxon>
        <taxon>Embryophyta</taxon>
        <taxon>Tracheophyta</taxon>
        <taxon>Spermatophyta</taxon>
        <taxon>Magnoliopsida</taxon>
        <taxon>Liliopsida</taxon>
        <taxon>Poales</taxon>
        <taxon>Poaceae</taxon>
        <taxon>PACMAD clade</taxon>
        <taxon>Panicoideae</taxon>
        <taxon>Panicodae</taxon>
        <taxon>Paniceae</taxon>
        <taxon>Anthephorinae</taxon>
        <taxon>Digitaria</taxon>
    </lineage>
</organism>
<gene>
    <name evidence="3" type="ORF">HU200_047951</name>
</gene>
<dbReference type="SUPFAM" id="SSF81383">
    <property type="entry name" value="F-box domain"/>
    <property type="match status" value="1"/>
</dbReference>
<dbReference type="OrthoDB" id="693649at2759"/>
<dbReference type="InterPro" id="IPR001810">
    <property type="entry name" value="F-box_dom"/>
</dbReference>
<dbReference type="PANTHER" id="PTHR32133:SF271">
    <property type="entry name" value="F-BOX DOMAIN-CONTAINING PROTEIN"/>
    <property type="match status" value="1"/>
</dbReference>
<evidence type="ECO:0000259" key="1">
    <source>
        <dbReference type="Pfam" id="PF00646"/>
    </source>
</evidence>
<evidence type="ECO:0000313" key="3">
    <source>
        <dbReference type="EMBL" id="KAF8674823.1"/>
    </source>
</evidence>
<name>A0A835AYC1_9POAL</name>
<evidence type="ECO:0000313" key="4">
    <source>
        <dbReference type="Proteomes" id="UP000636709"/>
    </source>
</evidence>
<protein>
    <recommendedName>
        <fullName evidence="5">F-box domain-containing protein</fullName>
    </recommendedName>
</protein>
<evidence type="ECO:0008006" key="5">
    <source>
        <dbReference type="Google" id="ProtNLM"/>
    </source>
</evidence>
<dbReference type="PANTHER" id="PTHR32133">
    <property type="entry name" value="OS07G0120400 PROTEIN"/>
    <property type="match status" value="1"/>
</dbReference>
<dbReference type="AlphaFoldDB" id="A0A835AYC1"/>
<dbReference type="EMBL" id="JACEFO010002193">
    <property type="protein sequence ID" value="KAF8674823.1"/>
    <property type="molecule type" value="Genomic_DNA"/>
</dbReference>
<dbReference type="Pfam" id="PF23635">
    <property type="entry name" value="Beta-prop_AT5G49610-like"/>
    <property type="match status" value="1"/>
</dbReference>
<feature type="domain" description="F-box" evidence="1">
    <location>
        <begin position="20"/>
        <end position="58"/>
    </location>
</feature>
<proteinExistence type="predicted"/>
<evidence type="ECO:0000259" key="2">
    <source>
        <dbReference type="Pfam" id="PF23635"/>
    </source>
</evidence>
<dbReference type="InterPro" id="IPR036047">
    <property type="entry name" value="F-box-like_dom_sf"/>
</dbReference>
<feature type="domain" description="F-box protein AT5G49610-like beta-propeller" evidence="2">
    <location>
        <begin position="108"/>
        <end position="387"/>
    </location>
</feature>
<reference evidence="3" key="1">
    <citation type="submission" date="2020-07" db="EMBL/GenBank/DDBJ databases">
        <title>Genome sequence and genetic diversity analysis of an under-domesticated orphan crop, white fonio (Digitaria exilis).</title>
        <authorList>
            <person name="Bennetzen J.L."/>
            <person name="Chen S."/>
            <person name="Ma X."/>
            <person name="Wang X."/>
            <person name="Yssel A.E.J."/>
            <person name="Chaluvadi S.R."/>
            <person name="Johnson M."/>
            <person name="Gangashetty P."/>
            <person name="Hamidou F."/>
            <person name="Sanogo M.D."/>
            <person name="Zwaenepoel A."/>
            <person name="Wallace J."/>
            <person name="Van De Peer Y."/>
            <person name="Van Deynze A."/>
        </authorList>
    </citation>
    <scope>NUCLEOTIDE SEQUENCE</scope>
    <source>
        <tissue evidence="3">Leaves</tissue>
    </source>
</reference>
<dbReference type="InterPro" id="IPR056594">
    <property type="entry name" value="AT5G49610-like_b-prop"/>
</dbReference>
<accession>A0A835AYC1</accession>
<dbReference type="Pfam" id="PF00646">
    <property type="entry name" value="F-box"/>
    <property type="match status" value="1"/>
</dbReference>